<feature type="transmembrane region" description="Helical" evidence="1">
    <location>
        <begin position="372"/>
        <end position="389"/>
    </location>
</feature>
<organism evidence="3 4">
    <name type="scientific">Amycolatopsis xylanica</name>
    <dbReference type="NCBI Taxonomy" id="589385"/>
    <lineage>
        <taxon>Bacteria</taxon>
        <taxon>Bacillati</taxon>
        <taxon>Actinomycetota</taxon>
        <taxon>Actinomycetes</taxon>
        <taxon>Pseudonocardiales</taxon>
        <taxon>Pseudonocardiaceae</taxon>
        <taxon>Amycolatopsis</taxon>
    </lineage>
</organism>
<evidence type="ECO:0000313" key="3">
    <source>
        <dbReference type="EMBL" id="SDZ03108.1"/>
    </source>
</evidence>
<reference evidence="3 4" key="1">
    <citation type="submission" date="2016-10" db="EMBL/GenBank/DDBJ databases">
        <authorList>
            <person name="de Groot N.N."/>
        </authorList>
    </citation>
    <scope>NUCLEOTIDE SEQUENCE [LARGE SCALE GENOMIC DNA]</scope>
    <source>
        <strain evidence="3 4">CPCC 202699</strain>
    </source>
</reference>
<dbReference type="RefSeq" id="WP_245757620.1">
    <property type="nucleotide sequence ID" value="NZ_FNON01000008.1"/>
</dbReference>
<dbReference type="InterPro" id="IPR014529">
    <property type="entry name" value="UCP026631"/>
</dbReference>
<evidence type="ECO:0000259" key="2">
    <source>
        <dbReference type="Pfam" id="PF03703"/>
    </source>
</evidence>
<gene>
    <name evidence="3" type="ORF">SAMN05421504_108343</name>
</gene>
<sequence length="509" mass="55005">MTSPWAPPEASAETETDWRKLSPKMLLVHPLNEVVRALPGLLAILVVGASTGRGPWWTLFGVGVLVVLGVLRWFTTTYRVTPRQVQIRKGLLRKQVLTVSTDRVRTVDIDAQALHRVLGLAAVTVGTGRSDKGNEGIKLDALTADEAQRLRDELLHRSPVTAETDVADLKPPETTLAELDPKWIRFGPFTLSGLVTVGVLGAALSRVLSEAEGDLDRFGPLRVLFRHLENAPLAQDIAEIVGVLAVVVIVASTAGYVLAYWNFRLSRHQSGTLHISRGLINKRSTTIEERRLRGVEVSEPLLLRLVRGAKLLAITTGLRVGRGTERGGTVLLPPAPREEAVRVAAIVGAPEPLSADLVEHGPQARRRRYTRAFAGAAVLIGLAFLLWAIDLVTIGVALSSLIVVPIAAALAFDRYRNLGHAVVGSALVSGHGSLVRRRVVLTREGIVGWNVRRSFFQRRAGLATLTATTAAGHQHYSVPDVETSEALHVAGELLPLVGQFLVPSAEKTQ</sequence>
<evidence type="ECO:0000256" key="1">
    <source>
        <dbReference type="SAM" id="Phobius"/>
    </source>
</evidence>
<dbReference type="Proteomes" id="UP000199515">
    <property type="component" value="Unassembled WGS sequence"/>
</dbReference>
<feature type="transmembrane region" description="Helical" evidence="1">
    <location>
        <begin position="56"/>
        <end position="74"/>
    </location>
</feature>
<feature type="transmembrane region" description="Helical" evidence="1">
    <location>
        <begin position="189"/>
        <end position="208"/>
    </location>
</feature>
<protein>
    <submittedName>
        <fullName evidence="3">Putative membrane protein</fullName>
    </submittedName>
</protein>
<keyword evidence="1" id="KW-0812">Transmembrane</keyword>
<dbReference type="STRING" id="589385.SAMN05421504_108343"/>
<keyword evidence="1" id="KW-1133">Transmembrane helix</keyword>
<evidence type="ECO:0000313" key="4">
    <source>
        <dbReference type="Proteomes" id="UP000199515"/>
    </source>
</evidence>
<dbReference type="Pfam" id="PF03703">
    <property type="entry name" value="bPH_2"/>
    <property type="match status" value="2"/>
</dbReference>
<dbReference type="PANTHER" id="PTHR34473:SF2">
    <property type="entry name" value="UPF0699 TRANSMEMBRANE PROTEIN YDBT"/>
    <property type="match status" value="1"/>
</dbReference>
<feature type="transmembrane region" description="Helical" evidence="1">
    <location>
        <begin position="395"/>
        <end position="412"/>
    </location>
</feature>
<feature type="domain" description="YdbS-like PH" evidence="2">
    <location>
        <begin position="73"/>
        <end position="154"/>
    </location>
</feature>
<accession>A0A1H3PQ00</accession>
<feature type="transmembrane region" description="Helical" evidence="1">
    <location>
        <begin position="240"/>
        <end position="261"/>
    </location>
</feature>
<proteinExistence type="predicted"/>
<keyword evidence="1" id="KW-0472">Membrane</keyword>
<dbReference type="EMBL" id="FNON01000008">
    <property type="protein sequence ID" value="SDZ03108.1"/>
    <property type="molecule type" value="Genomic_DNA"/>
</dbReference>
<name>A0A1H3PQ00_9PSEU</name>
<dbReference type="PIRSF" id="PIRSF026631">
    <property type="entry name" value="UCP026631"/>
    <property type="match status" value="1"/>
</dbReference>
<feature type="domain" description="YdbS-like PH" evidence="2">
    <location>
        <begin position="415"/>
        <end position="490"/>
    </location>
</feature>
<keyword evidence="4" id="KW-1185">Reference proteome</keyword>
<dbReference type="InterPro" id="IPR005182">
    <property type="entry name" value="YdbS-like_PH"/>
</dbReference>
<dbReference type="PANTHER" id="PTHR34473">
    <property type="entry name" value="UPF0699 TRANSMEMBRANE PROTEIN YDBS"/>
    <property type="match status" value="1"/>
</dbReference>
<dbReference type="AlphaFoldDB" id="A0A1H3PQ00"/>